<feature type="domain" description="Helicase ATP-binding" evidence="10">
    <location>
        <begin position="153"/>
        <end position="328"/>
    </location>
</feature>
<dbReference type="GO" id="GO:0016787">
    <property type="term" value="F:hydrolase activity"/>
    <property type="evidence" value="ECO:0007669"/>
    <property type="project" value="UniProtKB-KW"/>
</dbReference>
<dbReference type="InterPro" id="IPR014014">
    <property type="entry name" value="RNA_helicase_DEAD_Q_motif"/>
</dbReference>
<evidence type="ECO:0000256" key="2">
    <source>
        <dbReference type="ARBA" id="ARBA00022741"/>
    </source>
</evidence>
<keyword evidence="3 8" id="KW-0378">Hydrolase</keyword>
<keyword evidence="4 8" id="KW-0347">Helicase</keyword>
<accession>A0A8J5G0N7</accession>
<evidence type="ECO:0000313" key="13">
    <source>
        <dbReference type="Proteomes" id="UP000734854"/>
    </source>
</evidence>
<dbReference type="InterPro" id="IPR000629">
    <property type="entry name" value="RNA-helicase_DEAD-box_CS"/>
</dbReference>
<dbReference type="CDD" id="cd17966">
    <property type="entry name" value="DEADc_DDX5_DDX17"/>
    <property type="match status" value="1"/>
</dbReference>
<evidence type="ECO:0000313" key="12">
    <source>
        <dbReference type="EMBL" id="KAG6497646.1"/>
    </source>
</evidence>
<evidence type="ECO:0000256" key="6">
    <source>
        <dbReference type="ARBA" id="ARBA00022884"/>
    </source>
</evidence>
<dbReference type="PROSITE" id="PS00039">
    <property type="entry name" value="DEAD_ATP_HELICASE"/>
    <property type="match status" value="1"/>
</dbReference>
<protein>
    <recommendedName>
        <fullName evidence="1">RNA helicase</fullName>
        <ecNumber evidence="1">3.6.4.13</ecNumber>
    </recommendedName>
</protein>
<dbReference type="PROSITE" id="PS51195">
    <property type="entry name" value="Q_MOTIF"/>
    <property type="match status" value="1"/>
</dbReference>
<evidence type="ECO:0000256" key="9">
    <source>
        <dbReference type="SAM" id="MobiDB-lite"/>
    </source>
</evidence>
<dbReference type="PROSITE" id="PS51192">
    <property type="entry name" value="HELICASE_ATP_BIND_1"/>
    <property type="match status" value="1"/>
</dbReference>
<keyword evidence="5 8" id="KW-0067">ATP-binding</keyword>
<dbReference type="InterPro" id="IPR014001">
    <property type="entry name" value="Helicase_ATP-bd"/>
</dbReference>
<dbReference type="Gene3D" id="3.40.50.300">
    <property type="entry name" value="P-loop containing nucleotide triphosphate hydrolases"/>
    <property type="match status" value="3"/>
</dbReference>
<feature type="region of interest" description="Disordered" evidence="9">
    <location>
        <begin position="1"/>
        <end position="41"/>
    </location>
</feature>
<dbReference type="SMART" id="SM00487">
    <property type="entry name" value="DEXDc"/>
    <property type="match status" value="1"/>
</dbReference>
<evidence type="ECO:0000256" key="3">
    <source>
        <dbReference type="ARBA" id="ARBA00022801"/>
    </source>
</evidence>
<dbReference type="GO" id="GO:0003724">
    <property type="term" value="F:RNA helicase activity"/>
    <property type="evidence" value="ECO:0007669"/>
    <property type="project" value="UniProtKB-EC"/>
</dbReference>
<dbReference type="EC" id="3.6.4.13" evidence="1"/>
<gene>
    <name evidence="12" type="ORF">ZIOFF_045550</name>
</gene>
<dbReference type="SUPFAM" id="SSF52540">
    <property type="entry name" value="P-loop containing nucleoside triphosphate hydrolases"/>
    <property type="match status" value="2"/>
</dbReference>
<reference evidence="12 13" key="1">
    <citation type="submission" date="2020-08" db="EMBL/GenBank/DDBJ databases">
        <title>Plant Genome Project.</title>
        <authorList>
            <person name="Zhang R.-G."/>
        </authorList>
    </citation>
    <scope>NUCLEOTIDE SEQUENCE [LARGE SCALE GENOMIC DNA]</scope>
    <source>
        <tissue evidence="12">Rhizome</tissue>
    </source>
</reference>
<feature type="compositionally biased region" description="Basic and acidic residues" evidence="9">
    <location>
        <begin position="1"/>
        <end position="20"/>
    </location>
</feature>
<evidence type="ECO:0000256" key="4">
    <source>
        <dbReference type="ARBA" id="ARBA00022806"/>
    </source>
</evidence>
<dbReference type="InterPro" id="IPR011545">
    <property type="entry name" value="DEAD/DEAH_box_helicase_dom"/>
</dbReference>
<keyword evidence="6" id="KW-0694">RNA-binding</keyword>
<dbReference type="EMBL" id="JACMSC010000012">
    <property type="protein sequence ID" value="KAG6497646.1"/>
    <property type="molecule type" value="Genomic_DNA"/>
</dbReference>
<feature type="domain" description="DEAD-box RNA helicase Q" evidence="11">
    <location>
        <begin position="122"/>
        <end position="150"/>
    </location>
</feature>
<comment type="similarity">
    <text evidence="8">Belongs to the DEAD box helicase family.</text>
</comment>
<evidence type="ECO:0000256" key="8">
    <source>
        <dbReference type="RuleBase" id="RU000492"/>
    </source>
</evidence>
<evidence type="ECO:0000256" key="1">
    <source>
        <dbReference type="ARBA" id="ARBA00012552"/>
    </source>
</evidence>
<evidence type="ECO:0000256" key="7">
    <source>
        <dbReference type="PROSITE-ProRule" id="PRU00552"/>
    </source>
</evidence>
<proteinExistence type="inferred from homology"/>
<dbReference type="Proteomes" id="UP000734854">
    <property type="component" value="Unassembled WGS sequence"/>
</dbReference>
<dbReference type="AlphaFoldDB" id="A0A8J5G0N7"/>
<name>A0A8J5G0N7_ZINOF</name>
<evidence type="ECO:0000259" key="10">
    <source>
        <dbReference type="PROSITE" id="PS51192"/>
    </source>
</evidence>
<keyword evidence="13" id="KW-1185">Reference proteome</keyword>
<dbReference type="InterPro" id="IPR027417">
    <property type="entry name" value="P-loop_NTPase"/>
</dbReference>
<dbReference type="GO" id="GO:0003723">
    <property type="term" value="F:RNA binding"/>
    <property type="evidence" value="ECO:0007669"/>
    <property type="project" value="UniProtKB-KW"/>
</dbReference>
<keyword evidence="2 8" id="KW-0547">Nucleotide-binding</keyword>
<dbReference type="FunFam" id="3.40.50.300:FF:000079">
    <property type="entry name" value="probable ATP-dependent RNA helicase DDX17"/>
    <property type="match status" value="1"/>
</dbReference>
<dbReference type="PANTHER" id="PTHR47958">
    <property type="entry name" value="ATP-DEPENDENT RNA HELICASE DBP3"/>
    <property type="match status" value="1"/>
</dbReference>
<organism evidence="12 13">
    <name type="scientific">Zingiber officinale</name>
    <name type="common">Ginger</name>
    <name type="synonym">Amomum zingiber</name>
    <dbReference type="NCBI Taxonomy" id="94328"/>
    <lineage>
        <taxon>Eukaryota</taxon>
        <taxon>Viridiplantae</taxon>
        <taxon>Streptophyta</taxon>
        <taxon>Embryophyta</taxon>
        <taxon>Tracheophyta</taxon>
        <taxon>Spermatophyta</taxon>
        <taxon>Magnoliopsida</taxon>
        <taxon>Liliopsida</taxon>
        <taxon>Zingiberales</taxon>
        <taxon>Zingiberaceae</taxon>
        <taxon>Zingiber</taxon>
    </lineage>
</organism>
<evidence type="ECO:0000259" key="11">
    <source>
        <dbReference type="PROSITE" id="PS51195"/>
    </source>
</evidence>
<comment type="caution">
    <text evidence="12">The sequence shown here is derived from an EMBL/GenBank/DDBJ whole genome shotgun (WGS) entry which is preliminary data.</text>
</comment>
<feature type="short sequence motif" description="Q motif" evidence="7">
    <location>
        <begin position="122"/>
        <end position="150"/>
    </location>
</feature>
<evidence type="ECO:0000256" key="5">
    <source>
        <dbReference type="ARBA" id="ARBA00022840"/>
    </source>
</evidence>
<dbReference type="Pfam" id="PF00270">
    <property type="entry name" value="DEAD"/>
    <property type="match status" value="1"/>
</dbReference>
<dbReference type="GO" id="GO:0005524">
    <property type="term" value="F:ATP binding"/>
    <property type="evidence" value="ECO:0007669"/>
    <property type="project" value="UniProtKB-KW"/>
</dbReference>
<sequence length="467" mass="52077">MSRYDGRASDPGSYRERRSDTGLGSGSQSYIRGFESSGKRDTGGAADLDLLTPFEKNFYVESPSVVAMNEEEVEAYRRKREITVEGRDVPKPVREFRDVGFPGSSSILLNYSSLFFFLHWVTLSVINDFPEYVMQEIERAGFVEPTPIQAQGWPMALKGRDLIGIAETGSGKTLAYLLPAIVHVNAQPVLALGDGPIVLVLAPTRELAVQIQQEATKFGASSKIKNTCIYGGVPKGPQVRDLQKGVEIVIATPGRLIDMLESHNTNLRRVTYLVLDEADRMLDMGFEQQIRKIVSQIRPDRQTLYWSATWPKEVEQLAMQFLYNPYKVIIGSIDLKANHAIHQRVEIVSENQKYNKLVNLLDDIMDGSRILIFMDTKKGCDQITRQLRLDGWPALSIHGDKSQAEKIGFSEFKSGRVQAKGTAYTFFTAANARFAKDLIKILEEAGQKVSPELAKLGRGAPPPPGMF</sequence>